<evidence type="ECO:0000313" key="6">
    <source>
        <dbReference type="Proteomes" id="UP000076874"/>
    </source>
</evidence>
<accession>A0A162J943</accession>
<dbReference type="GO" id="GO:0032259">
    <property type="term" value="P:methylation"/>
    <property type="evidence" value="ECO:0007669"/>
    <property type="project" value="UniProtKB-KW"/>
</dbReference>
<keyword evidence="3" id="KW-0949">S-adenosyl-L-methionine</keyword>
<sequence length="295" mass="31675">MSATTQQPAGGKSWKDLNKEHFDALPEDGFDIPWIRKMHLEVMDFLVENRAWLGIPETADAAKGTGIRLLDYACGNGVLSLALSPFATHIRGMDISSTMVQRYNEAAAKKGLTPERMRAVEVDLTGDDAEAEAAAPGPEFRGFDLALVSMALHHMEHPGAVLKGLTGRLAPGGRLLVIDWAKPTEEQAKQGVAGLPVRHSQDQDAGHDQGHGHGHNHGHGQSSEQGGKNPANALHTVVHQGFSEKEMLDLFAGAGLVEGEVRLHPKLMDLPAKFGSKVQGFYAVAQKAPVTQSRA</sequence>
<keyword evidence="6" id="KW-1185">Reference proteome</keyword>
<dbReference type="Gene3D" id="3.40.50.150">
    <property type="entry name" value="Vaccinia Virus protein VP39"/>
    <property type="match status" value="1"/>
</dbReference>
<feature type="compositionally biased region" description="Basic and acidic residues" evidence="4">
    <location>
        <begin position="199"/>
        <end position="211"/>
    </location>
</feature>
<dbReference type="EMBL" id="AZHD01000003">
    <property type="protein sequence ID" value="OAA65522.1"/>
    <property type="molecule type" value="Genomic_DNA"/>
</dbReference>
<keyword evidence="2" id="KW-0808">Transferase</keyword>
<dbReference type="SUPFAM" id="SSF53335">
    <property type="entry name" value="S-adenosyl-L-methionine-dependent methyltransferases"/>
    <property type="match status" value="1"/>
</dbReference>
<evidence type="ECO:0000256" key="1">
    <source>
        <dbReference type="ARBA" id="ARBA00022603"/>
    </source>
</evidence>
<dbReference type="InterPro" id="IPR029063">
    <property type="entry name" value="SAM-dependent_MTases_sf"/>
</dbReference>
<organism evidence="5 6">
    <name type="scientific">Niveomyces insectorum RCEF 264</name>
    <dbReference type="NCBI Taxonomy" id="1081102"/>
    <lineage>
        <taxon>Eukaryota</taxon>
        <taxon>Fungi</taxon>
        <taxon>Dikarya</taxon>
        <taxon>Ascomycota</taxon>
        <taxon>Pezizomycotina</taxon>
        <taxon>Sordariomycetes</taxon>
        <taxon>Hypocreomycetidae</taxon>
        <taxon>Hypocreales</taxon>
        <taxon>Cordycipitaceae</taxon>
        <taxon>Niveomyces</taxon>
    </lineage>
</organism>
<proteinExistence type="predicted"/>
<comment type="caution">
    <text evidence="5">The sequence shown here is derived from an EMBL/GenBank/DDBJ whole genome shotgun (WGS) entry which is preliminary data.</text>
</comment>
<reference evidence="5 6" key="1">
    <citation type="journal article" date="2016" name="Genome Biol. Evol.">
        <title>Divergent and convergent evolution of fungal pathogenicity.</title>
        <authorList>
            <person name="Shang Y."/>
            <person name="Xiao G."/>
            <person name="Zheng P."/>
            <person name="Cen K."/>
            <person name="Zhan S."/>
            <person name="Wang C."/>
        </authorList>
    </citation>
    <scope>NUCLEOTIDE SEQUENCE [LARGE SCALE GENOMIC DNA]</scope>
    <source>
        <strain evidence="5 6">RCEF 264</strain>
    </source>
</reference>
<dbReference type="Pfam" id="PF13489">
    <property type="entry name" value="Methyltransf_23"/>
    <property type="match status" value="1"/>
</dbReference>
<dbReference type="CDD" id="cd02440">
    <property type="entry name" value="AdoMet_MTases"/>
    <property type="match status" value="1"/>
</dbReference>
<feature type="region of interest" description="Disordered" evidence="4">
    <location>
        <begin position="187"/>
        <end position="231"/>
    </location>
</feature>
<dbReference type="AlphaFoldDB" id="A0A162J943"/>
<evidence type="ECO:0000256" key="2">
    <source>
        <dbReference type="ARBA" id="ARBA00022679"/>
    </source>
</evidence>
<evidence type="ECO:0000256" key="3">
    <source>
        <dbReference type="ARBA" id="ARBA00022691"/>
    </source>
</evidence>
<dbReference type="PANTHER" id="PTHR43464:SF19">
    <property type="entry name" value="UBIQUINONE BIOSYNTHESIS O-METHYLTRANSFERASE, MITOCHONDRIAL"/>
    <property type="match status" value="1"/>
</dbReference>
<evidence type="ECO:0008006" key="7">
    <source>
        <dbReference type="Google" id="ProtNLM"/>
    </source>
</evidence>
<dbReference type="STRING" id="1081102.A0A162J943"/>
<name>A0A162J943_9HYPO</name>
<evidence type="ECO:0000313" key="5">
    <source>
        <dbReference type="EMBL" id="OAA65522.1"/>
    </source>
</evidence>
<keyword evidence="1" id="KW-0489">Methyltransferase</keyword>
<dbReference type="PANTHER" id="PTHR43464">
    <property type="entry name" value="METHYLTRANSFERASE"/>
    <property type="match status" value="1"/>
</dbReference>
<gene>
    <name evidence="5" type="ORF">SPI_02309</name>
</gene>
<evidence type="ECO:0000256" key="4">
    <source>
        <dbReference type="SAM" id="MobiDB-lite"/>
    </source>
</evidence>
<dbReference type="OrthoDB" id="66144at2759"/>
<dbReference type="GO" id="GO:0008168">
    <property type="term" value="F:methyltransferase activity"/>
    <property type="evidence" value="ECO:0007669"/>
    <property type="project" value="UniProtKB-KW"/>
</dbReference>
<protein>
    <recommendedName>
        <fullName evidence="7">Methyltransferase type 11</fullName>
    </recommendedName>
</protein>
<dbReference type="Proteomes" id="UP000076874">
    <property type="component" value="Unassembled WGS sequence"/>
</dbReference>